<feature type="modified residue" description="4-aspartylphosphate" evidence="2">
    <location>
        <position position="330"/>
    </location>
</feature>
<evidence type="ECO:0000313" key="4">
    <source>
        <dbReference type="EMBL" id="OKH25635.1"/>
    </source>
</evidence>
<evidence type="ECO:0000256" key="2">
    <source>
        <dbReference type="PROSITE-ProRule" id="PRU00169"/>
    </source>
</evidence>
<dbReference type="RefSeq" id="WP_073598476.1">
    <property type="nucleotide sequence ID" value="NZ_MRCB01000003.1"/>
</dbReference>
<accession>A0A1U7HQ34</accession>
<dbReference type="InterPro" id="IPR001789">
    <property type="entry name" value="Sig_transdc_resp-reg_receiver"/>
</dbReference>
<feature type="domain" description="Response regulatory" evidence="3">
    <location>
        <begin position="281"/>
        <end position="397"/>
    </location>
</feature>
<dbReference type="SMART" id="SM00448">
    <property type="entry name" value="REC"/>
    <property type="match status" value="1"/>
</dbReference>
<proteinExistence type="predicted"/>
<sequence>MTTANPSSQSPLIIRDFNAEKQAEFFEKLKQNRFSGQLVLTNPKGERWFFYFYLSRIIYATGGIHPVRRWRRNLITYFPQIASQPSTVQVDLANIAPDKLKICWEYELLCLWVEQQKIMREQAAKMIRASIVEILFDITQGMAVACEIKPNILLPPRLVLIDGEQVIAESQQSWQAWQEAKIADRSPNSAPIIRQSEQLQQKTSPQVYQTLSQLLDGQQTLRDLSIRMKRHVLPVISSLLPYIQMGLVELISVPDLASPVAPPPTPSGGTPAPITSGKAPLIACVDDSPLMCQTMEKILTAANYQFVGINDPLRAIAILLARKPDLIFLDLVMPNANGYEICGQLRRMTFFKDTPIVILTGNDGIVDRVRAKMVGSTDFISKPVDPEIVIGTIRKHLRQESLA</sequence>
<keyword evidence="1 2" id="KW-0597">Phosphoprotein</keyword>
<dbReference type="PANTHER" id="PTHR44591">
    <property type="entry name" value="STRESS RESPONSE REGULATOR PROTEIN 1"/>
    <property type="match status" value="1"/>
</dbReference>
<dbReference type="PIRSF" id="PIRSF005897">
    <property type="entry name" value="RR_PatA"/>
    <property type="match status" value="1"/>
</dbReference>
<protein>
    <submittedName>
        <fullName evidence="4">Response regulator</fullName>
    </submittedName>
</protein>
<gene>
    <name evidence="4" type="ORF">NIES593_04700</name>
</gene>
<reference evidence="4 5" key="1">
    <citation type="submission" date="2016-11" db="EMBL/GenBank/DDBJ databases">
        <title>Draft Genome Sequences of Nine Cyanobacterial Strains from Diverse Habitats.</title>
        <authorList>
            <person name="Zhu T."/>
            <person name="Hou S."/>
            <person name="Lu X."/>
            <person name="Hess W.R."/>
        </authorList>
    </citation>
    <scope>NUCLEOTIDE SEQUENCE [LARGE SCALE GENOMIC DNA]</scope>
    <source>
        <strain evidence="4 5">NIES-593</strain>
    </source>
</reference>
<evidence type="ECO:0000256" key="1">
    <source>
        <dbReference type="ARBA" id="ARBA00022553"/>
    </source>
</evidence>
<dbReference type="OrthoDB" id="417415at2"/>
<dbReference type="InterPro" id="IPR011006">
    <property type="entry name" value="CheY-like_superfamily"/>
</dbReference>
<name>A0A1U7HQ34_9CYAN</name>
<dbReference type="EMBL" id="MRCB01000003">
    <property type="protein sequence ID" value="OKH25635.1"/>
    <property type="molecule type" value="Genomic_DNA"/>
</dbReference>
<evidence type="ECO:0000259" key="3">
    <source>
        <dbReference type="PROSITE" id="PS50110"/>
    </source>
</evidence>
<dbReference type="InterPro" id="IPR025497">
    <property type="entry name" value="PatA-like_N"/>
</dbReference>
<dbReference type="GO" id="GO:0000160">
    <property type="term" value="P:phosphorelay signal transduction system"/>
    <property type="evidence" value="ECO:0007669"/>
    <property type="project" value="InterPro"/>
</dbReference>
<comment type="caution">
    <text evidence="4">The sequence shown here is derived from an EMBL/GenBank/DDBJ whole genome shotgun (WGS) entry which is preliminary data.</text>
</comment>
<dbReference type="Proteomes" id="UP000186868">
    <property type="component" value="Unassembled WGS sequence"/>
</dbReference>
<organism evidence="4 5">
    <name type="scientific">Hydrococcus rivularis NIES-593</name>
    <dbReference type="NCBI Taxonomy" id="1921803"/>
    <lineage>
        <taxon>Bacteria</taxon>
        <taxon>Bacillati</taxon>
        <taxon>Cyanobacteriota</taxon>
        <taxon>Cyanophyceae</taxon>
        <taxon>Pleurocapsales</taxon>
        <taxon>Hydrococcaceae</taxon>
        <taxon>Hydrococcus</taxon>
    </lineage>
</organism>
<dbReference type="InterPro" id="IPR050595">
    <property type="entry name" value="Bact_response_regulator"/>
</dbReference>
<dbReference type="Pfam" id="PF14332">
    <property type="entry name" value="DUF4388"/>
    <property type="match status" value="1"/>
</dbReference>
<dbReference type="PROSITE" id="PS50110">
    <property type="entry name" value="RESPONSE_REGULATORY"/>
    <property type="match status" value="1"/>
</dbReference>
<dbReference type="AlphaFoldDB" id="A0A1U7HQ34"/>
<dbReference type="Gene3D" id="3.40.50.2300">
    <property type="match status" value="1"/>
</dbReference>
<dbReference type="InterPro" id="IPR024186">
    <property type="entry name" value="Sig_transdc_resp-reg_PatA"/>
</dbReference>
<dbReference type="STRING" id="1921803.NIES593_04700"/>
<dbReference type="PANTHER" id="PTHR44591:SF23">
    <property type="entry name" value="CHEY SUBFAMILY"/>
    <property type="match status" value="1"/>
</dbReference>
<dbReference type="SUPFAM" id="SSF52172">
    <property type="entry name" value="CheY-like"/>
    <property type="match status" value="1"/>
</dbReference>
<keyword evidence="5" id="KW-1185">Reference proteome</keyword>
<evidence type="ECO:0000313" key="5">
    <source>
        <dbReference type="Proteomes" id="UP000186868"/>
    </source>
</evidence>
<dbReference type="Pfam" id="PF00072">
    <property type="entry name" value="Response_reg"/>
    <property type="match status" value="1"/>
</dbReference>